<name>A0ABU3H1E9_9SPHI</name>
<dbReference type="InterPro" id="IPR036922">
    <property type="entry name" value="Rieske_2Fe-2S_sf"/>
</dbReference>
<evidence type="ECO:0000313" key="7">
    <source>
        <dbReference type="EMBL" id="MDT3405531.1"/>
    </source>
</evidence>
<dbReference type="CDD" id="cd03467">
    <property type="entry name" value="Rieske"/>
    <property type="match status" value="1"/>
</dbReference>
<dbReference type="SUPFAM" id="SSF50022">
    <property type="entry name" value="ISP domain"/>
    <property type="match status" value="1"/>
</dbReference>
<organism evidence="7 8">
    <name type="scientific">Mucilaginibacter terrae</name>
    <dbReference type="NCBI Taxonomy" id="1955052"/>
    <lineage>
        <taxon>Bacteria</taxon>
        <taxon>Pseudomonadati</taxon>
        <taxon>Bacteroidota</taxon>
        <taxon>Sphingobacteriia</taxon>
        <taxon>Sphingobacteriales</taxon>
        <taxon>Sphingobacteriaceae</taxon>
        <taxon>Mucilaginibacter</taxon>
    </lineage>
</organism>
<evidence type="ECO:0000259" key="6">
    <source>
        <dbReference type="PROSITE" id="PS51296"/>
    </source>
</evidence>
<comment type="caution">
    <text evidence="7">The sequence shown here is derived from an EMBL/GenBank/DDBJ whole genome shotgun (WGS) entry which is preliminary data.</text>
</comment>
<keyword evidence="2" id="KW-0479">Metal-binding</keyword>
<reference evidence="8" key="1">
    <citation type="submission" date="2023-07" db="EMBL/GenBank/DDBJ databases">
        <title>Functional and genomic diversity of the sorghum phyllosphere microbiome.</title>
        <authorList>
            <person name="Shade A."/>
        </authorList>
    </citation>
    <scope>NUCLEOTIDE SEQUENCE [LARGE SCALE GENOMIC DNA]</scope>
    <source>
        <strain evidence="8">SORGH_AS_0422</strain>
    </source>
</reference>
<feature type="region of interest" description="Disordered" evidence="5">
    <location>
        <begin position="32"/>
        <end position="53"/>
    </location>
</feature>
<feature type="domain" description="Rieske" evidence="6">
    <location>
        <begin position="53"/>
        <end position="148"/>
    </location>
</feature>
<keyword evidence="3" id="KW-0408">Iron</keyword>
<proteinExistence type="predicted"/>
<evidence type="ECO:0000256" key="5">
    <source>
        <dbReference type="SAM" id="MobiDB-lite"/>
    </source>
</evidence>
<evidence type="ECO:0000256" key="1">
    <source>
        <dbReference type="ARBA" id="ARBA00022714"/>
    </source>
</evidence>
<dbReference type="Proteomes" id="UP001258315">
    <property type="component" value="Unassembled WGS sequence"/>
</dbReference>
<evidence type="ECO:0000256" key="3">
    <source>
        <dbReference type="ARBA" id="ARBA00023004"/>
    </source>
</evidence>
<evidence type="ECO:0000256" key="4">
    <source>
        <dbReference type="ARBA" id="ARBA00023014"/>
    </source>
</evidence>
<sequence length="150" mass="15133">MERKEFLAKFGITMAAVCAGCSLYSCGSDPKNDPSPNNSGGGTTNPPSGSGLITANLDTELRNVGDFKTGGGVILVRLAAGSTAAAFTAVQIACTHQGTSINYNATQTRFVCPNHGSQFSTTGAVLLGPATTALKAYNVAIAGNTLTVSA</sequence>
<evidence type="ECO:0000256" key="2">
    <source>
        <dbReference type="ARBA" id="ARBA00022723"/>
    </source>
</evidence>
<accession>A0ABU3H1E9</accession>
<protein>
    <submittedName>
        <fullName evidence="7">Cytochrome b6-f complex iron-sulfur subunit</fullName>
    </submittedName>
</protein>
<gene>
    <name evidence="7" type="ORF">QE417_004603</name>
</gene>
<dbReference type="Gene3D" id="2.102.10.10">
    <property type="entry name" value="Rieske [2Fe-2S] iron-sulphur domain"/>
    <property type="match status" value="1"/>
</dbReference>
<keyword evidence="1" id="KW-0001">2Fe-2S</keyword>
<dbReference type="EMBL" id="JAVLVU010000001">
    <property type="protein sequence ID" value="MDT3405531.1"/>
    <property type="molecule type" value="Genomic_DNA"/>
</dbReference>
<feature type="compositionally biased region" description="Low complexity" evidence="5">
    <location>
        <begin position="34"/>
        <end position="51"/>
    </location>
</feature>
<dbReference type="InterPro" id="IPR017941">
    <property type="entry name" value="Rieske_2Fe-2S"/>
</dbReference>
<evidence type="ECO:0000313" key="8">
    <source>
        <dbReference type="Proteomes" id="UP001258315"/>
    </source>
</evidence>
<dbReference type="RefSeq" id="WP_311954200.1">
    <property type="nucleotide sequence ID" value="NZ_JAVLVU010000001.1"/>
</dbReference>
<dbReference type="PROSITE" id="PS51257">
    <property type="entry name" value="PROKAR_LIPOPROTEIN"/>
    <property type="match status" value="1"/>
</dbReference>
<keyword evidence="4" id="KW-0411">Iron-sulfur</keyword>
<dbReference type="PROSITE" id="PS51296">
    <property type="entry name" value="RIESKE"/>
    <property type="match status" value="1"/>
</dbReference>
<dbReference type="Pfam" id="PF00355">
    <property type="entry name" value="Rieske"/>
    <property type="match status" value="1"/>
</dbReference>
<keyword evidence="8" id="KW-1185">Reference proteome</keyword>